<evidence type="ECO:0000259" key="4">
    <source>
        <dbReference type="Pfam" id="PF20629"/>
    </source>
</evidence>
<dbReference type="PANTHER" id="PTHR30536:SF5">
    <property type="entry name" value="ALTRONATE DEHYDRATASE"/>
    <property type="match status" value="1"/>
</dbReference>
<evidence type="ECO:0000256" key="1">
    <source>
        <dbReference type="ARBA" id="ARBA00010986"/>
    </source>
</evidence>
<reference evidence="5" key="1">
    <citation type="submission" date="2020-12" db="EMBL/GenBank/DDBJ databases">
        <title>Snuella sp. nov., isolated from sediment in Incheon.</title>
        <authorList>
            <person name="Kim W."/>
        </authorList>
    </citation>
    <scope>NUCLEOTIDE SEQUENCE</scope>
    <source>
        <strain evidence="5">CAU 1569</strain>
    </source>
</reference>
<keyword evidence="5" id="KW-0378">Hydrolase</keyword>
<gene>
    <name evidence="5" type="ORF">JF259_06295</name>
</gene>
<evidence type="ECO:0000313" key="5">
    <source>
        <dbReference type="EMBL" id="MBJ6367691.1"/>
    </source>
</evidence>
<comment type="similarity">
    <text evidence="1">Belongs to the UxaA family.</text>
</comment>
<dbReference type="Pfam" id="PF20629">
    <property type="entry name" value="GD_AH_C"/>
    <property type="match status" value="1"/>
</dbReference>
<name>A0A8J7LY01_9FLAO</name>
<keyword evidence="2" id="KW-0456">Lyase</keyword>
<dbReference type="InterPro" id="IPR052172">
    <property type="entry name" value="UxaA_altronate/galactarate_dh"/>
</dbReference>
<dbReference type="Proteomes" id="UP000610931">
    <property type="component" value="Unassembled WGS sequence"/>
</dbReference>
<protein>
    <submittedName>
        <fullName evidence="5">UxaA family hydrolase</fullName>
    </submittedName>
</protein>
<dbReference type="Pfam" id="PF04295">
    <property type="entry name" value="GD_AH_second"/>
    <property type="match status" value="1"/>
</dbReference>
<dbReference type="InterPro" id="IPR007392">
    <property type="entry name" value="GD_AH_second"/>
</dbReference>
<sequence length="412" mass="44446">MIRIPEKVDDNSSKEMELKGYQRKDGRKGIRNVLLVAYLVECAHHVAYEIARPFRDDNVQVIGFGGCYPNEYAAKIMKQLCTHPNVGGVLLVSLGCESFNRKKLIEAIDESGRPVETLVIQNNGGTSKTIAKGQEWIKETVISLKETKQVNILVEDLIIGTICGGSDATSGIAANPSVGLTFDKLVKNNSTVIFEETGEMIGCFEDIVKRAETPLLAKELQKTLDKAARYYTIMGYGSFAPGNADGGLTTIEEKSLGAYAKSGSALISGLIKPGDLPNKPGLFLMDIVPDGEPRFGFPNINDNSEITELIASGCHVILFTTGRGSVVGSAISPVIKICGNPDTYERMSDDMDVNAGKIISSTATLEEVAEEIYDKVIETASGIPTVSERLGHQESVITYKTFEPIGPNCLVG</sequence>
<dbReference type="GO" id="GO:0016829">
    <property type="term" value="F:lyase activity"/>
    <property type="evidence" value="ECO:0007669"/>
    <property type="project" value="UniProtKB-KW"/>
</dbReference>
<accession>A0A8J7LY01</accession>
<organism evidence="5 6">
    <name type="scientific">Snuella sedimenti</name>
    <dbReference type="NCBI Taxonomy" id="2798802"/>
    <lineage>
        <taxon>Bacteria</taxon>
        <taxon>Pseudomonadati</taxon>
        <taxon>Bacteroidota</taxon>
        <taxon>Flavobacteriia</taxon>
        <taxon>Flavobacteriales</taxon>
        <taxon>Flavobacteriaceae</taxon>
        <taxon>Snuella</taxon>
    </lineage>
</organism>
<comment type="caution">
    <text evidence="5">The sequence shown here is derived from an EMBL/GenBank/DDBJ whole genome shotgun (WGS) entry which is preliminary data.</text>
</comment>
<evidence type="ECO:0000256" key="2">
    <source>
        <dbReference type="ARBA" id="ARBA00023239"/>
    </source>
</evidence>
<dbReference type="InterPro" id="IPR048332">
    <property type="entry name" value="GD_AH_C"/>
</dbReference>
<feature type="domain" description="D-galactarate/Altronate dehydratase C-terminal" evidence="4">
    <location>
        <begin position="155"/>
        <end position="400"/>
    </location>
</feature>
<proteinExistence type="inferred from homology"/>
<feature type="domain" description="D-galactarate/Altronate dehydratase second" evidence="3">
    <location>
        <begin position="20"/>
        <end position="142"/>
    </location>
</feature>
<evidence type="ECO:0000313" key="6">
    <source>
        <dbReference type="Proteomes" id="UP000610931"/>
    </source>
</evidence>
<dbReference type="AlphaFoldDB" id="A0A8J7LY01"/>
<dbReference type="GO" id="GO:0016787">
    <property type="term" value="F:hydrolase activity"/>
    <property type="evidence" value="ECO:0007669"/>
    <property type="project" value="UniProtKB-KW"/>
</dbReference>
<dbReference type="GO" id="GO:0019698">
    <property type="term" value="P:D-galacturonate catabolic process"/>
    <property type="evidence" value="ECO:0007669"/>
    <property type="project" value="TreeGrafter"/>
</dbReference>
<dbReference type="PANTHER" id="PTHR30536">
    <property type="entry name" value="ALTRONATE/GALACTARATE DEHYDRATASE"/>
    <property type="match status" value="1"/>
</dbReference>
<evidence type="ECO:0000259" key="3">
    <source>
        <dbReference type="Pfam" id="PF04295"/>
    </source>
</evidence>
<dbReference type="RefSeq" id="WP_199114461.1">
    <property type="nucleotide sequence ID" value="NZ_JAELVQ010000006.1"/>
</dbReference>
<keyword evidence="6" id="KW-1185">Reference proteome</keyword>
<dbReference type="EMBL" id="JAELVQ010000006">
    <property type="protein sequence ID" value="MBJ6367691.1"/>
    <property type="molecule type" value="Genomic_DNA"/>
</dbReference>